<protein>
    <recommendedName>
        <fullName evidence="3">MepB family protein</fullName>
    </recommendedName>
</protein>
<sequence length="163" mass="18964">MEAQLYFLNDRLVEVFGIGISDIQVENEAKDYSGCHFKIGDLQFKYRKAKVTPKKIGQFVALWKRNAAGKTEPYHIDDPFDFYIVETQYGDQSGCFIFSKSVLVEREILSKENSEGKRGFRVYPIWDTPDNKQAIMTKNWQVRFFHRIEGSSNQINPHSLNTI</sequence>
<dbReference type="AlphaFoldDB" id="U2HUX7"/>
<dbReference type="Gene3D" id="3.40.1350.140">
    <property type="entry name" value="MepB-like"/>
    <property type="match status" value="1"/>
</dbReference>
<evidence type="ECO:0008006" key="3">
    <source>
        <dbReference type="Google" id="ProtNLM"/>
    </source>
</evidence>
<reference evidence="1 2" key="1">
    <citation type="journal article" date="2013" name="Genome Announc.">
        <title>The Draft Genome Sequence of Sphingomonas paucimobilis Strain HER1398 (Proteobacteria), Host to the Giant PAU Phage, Indicates That It Is a Member of the Genus Sphingobacterium (Bacteroidetes).</title>
        <authorList>
            <person name="White R.A.III."/>
            <person name="Suttle C.A."/>
        </authorList>
    </citation>
    <scope>NUCLEOTIDE SEQUENCE [LARGE SCALE GENOMIC DNA]</scope>
    <source>
        <strain evidence="1 2">HER1398</strain>
    </source>
</reference>
<evidence type="ECO:0000313" key="1">
    <source>
        <dbReference type="EMBL" id="ERJ59065.1"/>
    </source>
</evidence>
<dbReference type="Proteomes" id="UP000016584">
    <property type="component" value="Unassembled WGS sequence"/>
</dbReference>
<evidence type="ECO:0000313" key="2">
    <source>
        <dbReference type="Proteomes" id="UP000016584"/>
    </source>
</evidence>
<gene>
    <name evidence="1" type="ORF">M472_09805</name>
</gene>
<dbReference type="PIRSF" id="PIRSF032285">
    <property type="entry name" value="UCP032285"/>
    <property type="match status" value="1"/>
</dbReference>
<dbReference type="EMBL" id="ATDL01000015">
    <property type="protein sequence ID" value="ERJ59065.1"/>
    <property type="molecule type" value="Genomic_DNA"/>
</dbReference>
<organism evidence="1 2">
    <name type="scientific">Sphingobacterium paucimobilis HER1398</name>
    <dbReference type="NCBI Taxonomy" id="1346330"/>
    <lineage>
        <taxon>Bacteria</taxon>
        <taxon>Pseudomonadati</taxon>
        <taxon>Bacteroidota</taxon>
        <taxon>Sphingobacteriia</taxon>
        <taxon>Sphingobacteriales</taxon>
        <taxon>Sphingobacteriaceae</taxon>
        <taxon>Sphingobacterium</taxon>
    </lineage>
</organism>
<dbReference type="RefSeq" id="WP_021070558.1">
    <property type="nucleotide sequence ID" value="NZ_ATDL01000015.1"/>
</dbReference>
<dbReference type="eggNOG" id="COG4815">
    <property type="taxonomic scope" value="Bacteria"/>
</dbReference>
<accession>U2HUX7</accession>
<keyword evidence="2" id="KW-1185">Reference proteome</keyword>
<dbReference type="PATRIC" id="fig|1346330.5.peg.2395"/>
<proteinExistence type="predicted"/>
<comment type="caution">
    <text evidence="1">The sequence shown here is derived from an EMBL/GenBank/DDBJ whole genome shotgun (WGS) entry which is preliminary data.</text>
</comment>
<dbReference type="Pfam" id="PF08877">
    <property type="entry name" value="MepB-like"/>
    <property type="match status" value="1"/>
</dbReference>
<dbReference type="InterPro" id="IPR011235">
    <property type="entry name" value="MepB-like"/>
</dbReference>
<name>U2HUX7_9SPHI</name>
<dbReference type="STRING" id="1346330.M472_09805"/>
<dbReference type="OrthoDB" id="4954833at2"/>
<dbReference type="InterPro" id="IPR038231">
    <property type="entry name" value="MepB-like_sf"/>
</dbReference>